<feature type="compositionally biased region" description="Acidic residues" evidence="1">
    <location>
        <begin position="527"/>
        <end position="537"/>
    </location>
</feature>
<reference evidence="2 3" key="1">
    <citation type="submission" date="2020-08" db="EMBL/GenBank/DDBJ databases">
        <title>Genomic Encyclopedia of Type Strains, Phase IV (KMG-IV): sequencing the most valuable type-strain genomes for metagenomic binning, comparative biology and taxonomic classification.</title>
        <authorList>
            <person name="Goeker M."/>
        </authorList>
    </citation>
    <scope>NUCLEOTIDE SEQUENCE [LARGE SCALE GENOMIC DNA]</scope>
    <source>
        <strain evidence="2 3">DSM 28570</strain>
    </source>
</reference>
<gene>
    <name evidence="2" type="ORF">HNQ81_002612</name>
</gene>
<proteinExistence type="predicted"/>
<feature type="region of interest" description="Disordered" evidence="1">
    <location>
        <begin position="361"/>
        <end position="427"/>
    </location>
</feature>
<dbReference type="RefSeq" id="WP_183351691.1">
    <property type="nucleotide sequence ID" value="NZ_JACHEO010000016.1"/>
</dbReference>
<sequence length="794" mass="87661">MEHYTEKQYDDDLTIVADEYDDSLQTDNVDLFEFPTYDESPLTRLKSLVLSIDWEITDDILNQFNEELIDLKDVWADEKIYLVYIQALEKISKYIYKEKAAANPNAIKLLLSFYHNLEKMVATDSMTEGERRQLLLEDVRKFEILKKQISKEQKKDAVTTHREIHADEMQPSPVTAPDAGSVLSDLKAIVLGIDWEITETELERLRDEVLRLREVFAGSRPKQIFLQGLGALAAYIRLKKGDAHTEAFRLLHSFVAGLEKIVTVPMSLEEEKRILLPQVEKFNEFKVIVESQVNPREVEEEEFSDDAVEGSTIAPALSDFPEEEERGFQEEEEAASLGLVASSTVDGQVDRFFTDTDELHPDEIKKDQSEVQADGNVPGQGGEAKGPHPGAMSQPEIVPAGPGSREQEVALQGVDVESDTDDGSDYDRLRYQAGDLAPALSELDDTVMVARSETVPEESIEFAADVESRLDDFFGALDVDEAQPREADLGGEPGEAVPAEFQESVVFSSGQTSADSLETIAIPGVDVESEDDDESGEEPLAFTGEDLVPALSGELEAEDSATGEDRFAAFASADLGSGQDQRIAGEMDSIADIEDRLDFLFEKEEEPPQEDQTLVDDLQPALAEEAGGESLSEENLAIDEAEVALEQPPSSRPVIVLEDGEVGEEFAFEPVEEEEGIATAEASPDTEYMAVFEGVEEPVAVASDSEDIFAVEDLVVETPETSADQQIVNMDDDSYAALADELAGERLALTGADGIDEGLAKLIRELVRSEVELIRQEMLSGIENLRRELVDRER</sequence>
<comment type="caution">
    <text evidence="2">The sequence shown here is derived from an EMBL/GenBank/DDBJ whole genome shotgun (WGS) entry which is preliminary data.</text>
</comment>
<feature type="region of interest" description="Disordered" evidence="1">
    <location>
        <begin position="296"/>
        <end position="334"/>
    </location>
</feature>
<feature type="compositionally biased region" description="Acidic residues" evidence="1">
    <location>
        <begin position="320"/>
        <end position="334"/>
    </location>
</feature>
<dbReference type="Proteomes" id="UP000539642">
    <property type="component" value="Unassembled WGS sequence"/>
</dbReference>
<keyword evidence="3" id="KW-1185">Reference proteome</keyword>
<feature type="compositionally biased region" description="Acidic residues" evidence="1">
    <location>
        <begin position="298"/>
        <end position="308"/>
    </location>
</feature>
<accession>A0A840V790</accession>
<evidence type="ECO:0000313" key="3">
    <source>
        <dbReference type="Proteomes" id="UP000539642"/>
    </source>
</evidence>
<dbReference type="AlphaFoldDB" id="A0A840V790"/>
<evidence type="ECO:0000256" key="1">
    <source>
        <dbReference type="SAM" id="MobiDB-lite"/>
    </source>
</evidence>
<evidence type="ECO:0000313" key="2">
    <source>
        <dbReference type="EMBL" id="MBB5348871.1"/>
    </source>
</evidence>
<dbReference type="EMBL" id="JACHEO010000016">
    <property type="protein sequence ID" value="MBB5348871.1"/>
    <property type="molecule type" value="Genomic_DNA"/>
</dbReference>
<feature type="region of interest" description="Disordered" evidence="1">
    <location>
        <begin position="524"/>
        <end position="562"/>
    </location>
</feature>
<organism evidence="2 3">
    <name type="scientific">Desulfoprunum benzoelyticum</name>
    <dbReference type="NCBI Taxonomy" id="1506996"/>
    <lineage>
        <taxon>Bacteria</taxon>
        <taxon>Pseudomonadati</taxon>
        <taxon>Thermodesulfobacteriota</taxon>
        <taxon>Desulfobulbia</taxon>
        <taxon>Desulfobulbales</taxon>
        <taxon>Desulfobulbaceae</taxon>
        <taxon>Desulfoprunum</taxon>
    </lineage>
</organism>
<protein>
    <submittedName>
        <fullName evidence="2">Pilus assembly protein FimV</fullName>
    </submittedName>
</protein>
<name>A0A840V790_9BACT</name>